<dbReference type="OrthoDB" id="5878833at2"/>
<evidence type="ECO:0000313" key="2">
    <source>
        <dbReference type="EMBL" id="GEM81501.1"/>
    </source>
</evidence>
<dbReference type="Pfam" id="PF14248">
    <property type="entry name" value="DUF4345"/>
    <property type="match status" value="1"/>
</dbReference>
<evidence type="ECO:0000256" key="1">
    <source>
        <dbReference type="SAM" id="Phobius"/>
    </source>
</evidence>
<feature type="transmembrane region" description="Helical" evidence="1">
    <location>
        <begin position="45"/>
        <end position="62"/>
    </location>
</feature>
<dbReference type="InterPro" id="IPR025597">
    <property type="entry name" value="DUF4345"/>
</dbReference>
<protein>
    <recommendedName>
        <fullName evidence="4">DUF4345 domain-containing protein</fullName>
    </recommendedName>
</protein>
<dbReference type="AlphaFoldDB" id="A0A511QVV5"/>
<dbReference type="Proteomes" id="UP000321113">
    <property type="component" value="Unassembled WGS sequence"/>
</dbReference>
<feature type="transmembrane region" description="Helical" evidence="1">
    <location>
        <begin position="97"/>
        <end position="117"/>
    </location>
</feature>
<feature type="transmembrane region" description="Helical" evidence="1">
    <location>
        <begin position="69"/>
        <end position="91"/>
    </location>
</feature>
<sequence length="134" mass="14518">MKTQNLFLLTAALGIFPVAMSYGLFPQLFFGIETNSIEITNILRAIMGLYTAMGIYWLLAAFKPQLTLSALYSVVVFMGGLALARVISINLDGMPNMILLGYTAIELVIGATAYGLIKANYSEADAQNQRLGEA</sequence>
<accession>A0A511QVV5</accession>
<keyword evidence="3" id="KW-1185">Reference proteome</keyword>
<dbReference type="RefSeq" id="WP_119010364.1">
    <property type="nucleotide sequence ID" value="NZ_BJXK01000024.1"/>
</dbReference>
<keyword evidence="1" id="KW-0472">Membrane</keyword>
<dbReference type="EMBL" id="BJXK01000024">
    <property type="protein sequence ID" value="GEM81501.1"/>
    <property type="molecule type" value="Genomic_DNA"/>
</dbReference>
<evidence type="ECO:0008006" key="4">
    <source>
        <dbReference type="Google" id="ProtNLM"/>
    </source>
</evidence>
<keyword evidence="1" id="KW-0812">Transmembrane</keyword>
<evidence type="ECO:0000313" key="3">
    <source>
        <dbReference type="Proteomes" id="UP000321113"/>
    </source>
</evidence>
<gene>
    <name evidence="2" type="ORF">VSU01S_37460</name>
</gene>
<reference evidence="2 3" key="1">
    <citation type="submission" date="2019-07" db="EMBL/GenBank/DDBJ databases">
        <title>Whole genome shotgun sequence of Vibrio superstes NBRC 103154.</title>
        <authorList>
            <person name="Hosoyama A."/>
            <person name="Uohara A."/>
            <person name="Ohji S."/>
            <person name="Ichikawa N."/>
        </authorList>
    </citation>
    <scope>NUCLEOTIDE SEQUENCE [LARGE SCALE GENOMIC DNA]</scope>
    <source>
        <strain evidence="2 3">NBRC 103154</strain>
    </source>
</reference>
<comment type="caution">
    <text evidence="2">The sequence shown here is derived from an EMBL/GenBank/DDBJ whole genome shotgun (WGS) entry which is preliminary data.</text>
</comment>
<name>A0A511QVV5_9VIBR</name>
<proteinExistence type="predicted"/>
<keyword evidence="1" id="KW-1133">Transmembrane helix</keyword>
<organism evidence="2 3">
    <name type="scientific">Vibrio superstes NBRC 103154</name>
    <dbReference type="NCBI Taxonomy" id="1219062"/>
    <lineage>
        <taxon>Bacteria</taxon>
        <taxon>Pseudomonadati</taxon>
        <taxon>Pseudomonadota</taxon>
        <taxon>Gammaproteobacteria</taxon>
        <taxon>Vibrionales</taxon>
        <taxon>Vibrionaceae</taxon>
        <taxon>Vibrio</taxon>
    </lineage>
</organism>